<proteinExistence type="predicted"/>
<sequence>MEQNNNSDKIFDQLESLTGIPIKYKTLFRLLEARPNLRGDYPNDEIWFRNDGGVHRRYLYFHNNRDPPFNDIRFNCDFVKDKCIHIGIGYALVPEIDVAEGVCTGIKDLVTNEELNSQISHRVQPLEENMQHNDDSEDELNKAYEEYNVRQFLRNHCHFYQWRWEDEEEGVNITINLEQYQRMRG</sequence>
<accession>T1KMR5</accession>
<evidence type="ECO:0000313" key="2">
    <source>
        <dbReference type="Proteomes" id="UP000015104"/>
    </source>
</evidence>
<evidence type="ECO:0000313" key="1">
    <source>
        <dbReference type="EnsemblMetazoa" id="tetur15g02600.1"/>
    </source>
</evidence>
<reference evidence="1" key="2">
    <citation type="submission" date="2015-06" db="UniProtKB">
        <authorList>
            <consortium name="EnsemblMetazoa"/>
        </authorList>
    </citation>
    <scope>IDENTIFICATION</scope>
</reference>
<reference evidence="2" key="1">
    <citation type="submission" date="2011-08" db="EMBL/GenBank/DDBJ databases">
        <authorList>
            <person name="Rombauts S."/>
        </authorList>
    </citation>
    <scope>NUCLEOTIDE SEQUENCE</scope>
    <source>
        <strain evidence="2">London</strain>
    </source>
</reference>
<organism evidence="1 2">
    <name type="scientific">Tetranychus urticae</name>
    <name type="common">Two-spotted spider mite</name>
    <dbReference type="NCBI Taxonomy" id="32264"/>
    <lineage>
        <taxon>Eukaryota</taxon>
        <taxon>Metazoa</taxon>
        <taxon>Ecdysozoa</taxon>
        <taxon>Arthropoda</taxon>
        <taxon>Chelicerata</taxon>
        <taxon>Arachnida</taxon>
        <taxon>Acari</taxon>
        <taxon>Acariformes</taxon>
        <taxon>Trombidiformes</taxon>
        <taxon>Prostigmata</taxon>
        <taxon>Eleutherengona</taxon>
        <taxon>Raphignathae</taxon>
        <taxon>Tetranychoidea</taxon>
        <taxon>Tetranychidae</taxon>
        <taxon>Tetranychus</taxon>
    </lineage>
</organism>
<dbReference type="AlphaFoldDB" id="T1KMR5"/>
<keyword evidence="2" id="KW-1185">Reference proteome</keyword>
<dbReference type="Proteomes" id="UP000015104">
    <property type="component" value="Unassembled WGS sequence"/>
</dbReference>
<dbReference type="EMBL" id="CAEY01000249">
    <property type="status" value="NOT_ANNOTATED_CDS"/>
    <property type="molecule type" value="Genomic_DNA"/>
</dbReference>
<name>T1KMR5_TETUR</name>
<dbReference type="EnsemblMetazoa" id="tetur15g02600.1">
    <property type="protein sequence ID" value="tetur15g02600.1"/>
    <property type="gene ID" value="tetur15g02600"/>
</dbReference>
<dbReference type="HOGENOM" id="CLU_1463135_0_0_1"/>
<protein>
    <submittedName>
        <fullName evidence="1">Uncharacterized protein</fullName>
    </submittedName>
</protein>